<comment type="caution">
    <text evidence="1">The sequence shown here is derived from an EMBL/GenBank/DDBJ whole genome shotgun (WGS) entry which is preliminary data.</text>
</comment>
<organism evidence="1 2">
    <name type="scientific">Actinoplanes nipponensis</name>
    <dbReference type="NCBI Taxonomy" id="135950"/>
    <lineage>
        <taxon>Bacteria</taxon>
        <taxon>Bacillati</taxon>
        <taxon>Actinomycetota</taxon>
        <taxon>Actinomycetes</taxon>
        <taxon>Micromonosporales</taxon>
        <taxon>Micromonosporaceae</taxon>
        <taxon>Actinoplanes</taxon>
    </lineage>
</organism>
<reference evidence="1" key="1">
    <citation type="submission" date="2021-01" db="EMBL/GenBank/DDBJ databases">
        <title>Whole genome shotgun sequence of Actinoplanes nipponensis NBRC 14063.</title>
        <authorList>
            <person name="Komaki H."/>
            <person name="Tamura T."/>
        </authorList>
    </citation>
    <scope>NUCLEOTIDE SEQUENCE</scope>
    <source>
        <strain evidence="1">NBRC 14063</strain>
    </source>
</reference>
<sequence>MSVAATLERFAATMPRAADHEIGVARVRLFGTRAWVAYRPDHHQQQLRRTHPIGPVPALDLLDTLLGLPLEQPVPVAALAPAAQRRLRRLPEGMVTWSSTSVTRRFAPPVMPLLAMVQGPDWAKSLRAASRFAMYCERLMVVPELPADEQVALAEASFYGVGVALRQGESLTVVLEPEKFTDWQPTAAWWWFTEEVSRGAEPNA</sequence>
<keyword evidence="2" id="KW-1185">Reference proteome</keyword>
<dbReference type="AlphaFoldDB" id="A0A919JUF0"/>
<dbReference type="EMBL" id="BOMQ01000079">
    <property type="protein sequence ID" value="GIE53199.1"/>
    <property type="molecule type" value="Genomic_DNA"/>
</dbReference>
<gene>
    <name evidence="1" type="ORF">Ani05nite_67330</name>
</gene>
<evidence type="ECO:0000313" key="2">
    <source>
        <dbReference type="Proteomes" id="UP000647172"/>
    </source>
</evidence>
<dbReference type="RefSeq" id="WP_203775045.1">
    <property type="nucleotide sequence ID" value="NZ_BAAAYJ010000099.1"/>
</dbReference>
<protein>
    <submittedName>
        <fullName evidence="1">Uncharacterized protein</fullName>
    </submittedName>
</protein>
<accession>A0A919JUF0</accession>
<proteinExistence type="predicted"/>
<evidence type="ECO:0000313" key="1">
    <source>
        <dbReference type="EMBL" id="GIE53199.1"/>
    </source>
</evidence>
<dbReference type="Proteomes" id="UP000647172">
    <property type="component" value="Unassembled WGS sequence"/>
</dbReference>
<name>A0A919JUF0_9ACTN</name>